<evidence type="ECO:0008006" key="3">
    <source>
        <dbReference type="Google" id="ProtNLM"/>
    </source>
</evidence>
<dbReference type="OrthoDB" id="9610315at2"/>
<proteinExistence type="predicted"/>
<dbReference type="PROSITE" id="PS51257">
    <property type="entry name" value="PROKAR_LIPOPROTEIN"/>
    <property type="match status" value="1"/>
</dbReference>
<evidence type="ECO:0000313" key="1">
    <source>
        <dbReference type="EMBL" id="RAO94985.1"/>
    </source>
</evidence>
<protein>
    <recommendedName>
        <fullName evidence="3">Lipoprotein</fullName>
    </recommendedName>
</protein>
<name>A0A328PMN8_9MOLU</name>
<dbReference type="Proteomes" id="UP000249762">
    <property type="component" value="Unassembled WGS sequence"/>
</dbReference>
<reference evidence="2" key="1">
    <citation type="submission" date="2018-06" db="EMBL/GenBank/DDBJ databases">
        <authorList>
            <person name="Martinez Ocampo F."/>
            <person name="Quiroz Castaneda R.E."/>
            <person name="Rojas Lopez X."/>
        </authorList>
    </citation>
    <scope>NUCLEOTIDE SEQUENCE [LARGE SCALE GENOMIC DNA]</scope>
    <source>
        <strain evidence="2">INIFAP02</strain>
    </source>
</reference>
<evidence type="ECO:0000313" key="2">
    <source>
        <dbReference type="Proteomes" id="UP000249762"/>
    </source>
</evidence>
<keyword evidence="2" id="KW-1185">Reference proteome</keyword>
<gene>
    <name evidence="1" type="ORF">DNK47_02090</name>
</gene>
<accession>A0A328PMN8</accession>
<sequence length="234" mass="25922">MLGGSRLLQGLAFGIIGCAMVPLTKSSFFTGGGINPSNETISSTTQVTQQEGKQITAPKRDTFVKLLLAGTKVEDGLVAELSRENKEDSQWKVGKVTWRGESWNRNWTLYSDDTNGEYTFTDKTWYELRSGCYAQARSWKGNKVCVTYGRVAGNDKKKWTDNFPKINLKGWVTLSRGGGYSVNTYLDNISNCSLKTTESKTGGNKLTVTITCDKGRLTKTLNDSDFSTMTIEKN</sequence>
<dbReference type="RefSeq" id="WP_112665505.1">
    <property type="nucleotide sequence ID" value="NZ_QKVO01000007.1"/>
</dbReference>
<dbReference type="EMBL" id="QKVO01000007">
    <property type="protein sequence ID" value="RAO94985.1"/>
    <property type="molecule type" value="Genomic_DNA"/>
</dbReference>
<comment type="caution">
    <text evidence="1">The sequence shown here is derived from an EMBL/GenBank/DDBJ whole genome shotgun (WGS) entry which is preliminary data.</text>
</comment>
<organism evidence="1 2">
    <name type="scientific">Mycoplasma wenyonii</name>
    <dbReference type="NCBI Taxonomy" id="65123"/>
    <lineage>
        <taxon>Bacteria</taxon>
        <taxon>Bacillati</taxon>
        <taxon>Mycoplasmatota</taxon>
        <taxon>Mollicutes</taxon>
        <taxon>Mycoplasmataceae</taxon>
        <taxon>Mycoplasma</taxon>
    </lineage>
</organism>
<dbReference type="AlphaFoldDB" id="A0A328PMN8"/>